<feature type="domain" description="FAD-binding 8" evidence="9">
    <location>
        <begin position="263"/>
        <end position="373"/>
    </location>
</feature>
<accession>A0A0D1Z267</accession>
<keyword evidence="5" id="KW-0406">Ion transport</keyword>
<evidence type="ECO:0000256" key="5">
    <source>
        <dbReference type="ARBA" id="ARBA00023065"/>
    </source>
</evidence>
<name>A0A0D1Z267_9EURO</name>
<dbReference type="GO" id="GO:0006826">
    <property type="term" value="P:iron ion transport"/>
    <property type="evidence" value="ECO:0007669"/>
    <property type="project" value="TreeGrafter"/>
</dbReference>
<dbReference type="VEuPathDB" id="FungiDB:PV07_12796"/>
<evidence type="ECO:0000256" key="1">
    <source>
        <dbReference type="ARBA" id="ARBA00004141"/>
    </source>
</evidence>
<dbReference type="InterPro" id="IPR039261">
    <property type="entry name" value="FNR_nucleotide-bd"/>
</dbReference>
<evidence type="ECO:0000259" key="9">
    <source>
        <dbReference type="Pfam" id="PF08022"/>
    </source>
</evidence>
<keyword evidence="2" id="KW-0813">Transport</keyword>
<evidence type="ECO:0000256" key="7">
    <source>
        <dbReference type="SAM" id="Phobius"/>
    </source>
</evidence>
<evidence type="ECO:0000256" key="6">
    <source>
        <dbReference type="ARBA" id="ARBA00023136"/>
    </source>
</evidence>
<comment type="subcellular location">
    <subcellularLocation>
        <location evidence="1">Membrane</location>
        <topology evidence="1">Multi-pass membrane protein</topology>
    </subcellularLocation>
</comment>
<feature type="transmembrane region" description="Helical" evidence="7">
    <location>
        <begin position="6"/>
        <end position="29"/>
    </location>
</feature>
<feature type="transmembrane region" description="Helical" evidence="7">
    <location>
        <begin position="192"/>
        <end position="209"/>
    </location>
</feature>
<gene>
    <name evidence="10" type="ORF">PV07_12796</name>
</gene>
<evidence type="ECO:0000256" key="4">
    <source>
        <dbReference type="ARBA" id="ARBA00022989"/>
    </source>
</evidence>
<dbReference type="PANTHER" id="PTHR32361">
    <property type="entry name" value="FERRIC/CUPRIC REDUCTASE TRANSMEMBRANE COMPONENT"/>
    <property type="match status" value="1"/>
</dbReference>
<feature type="transmembrane region" description="Helical" evidence="7">
    <location>
        <begin position="161"/>
        <end position="180"/>
    </location>
</feature>
<dbReference type="GO" id="GO:0000293">
    <property type="term" value="F:ferric-chelate reductase activity"/>
    <property type="evidence" value="ECO:0007669"/>
    <property type="project" value="TreeGrafter"/>
</dbReference>
<proteinExistence type="predicted"/>
<dbReference type="AlphaFoldDB" id="A0A0D1Z267"/>
<dbReference type="Pfam" id="PF08022">
    <property type="entry name" value="FAD_binding_8"/>
    <property type="match status" value="1"/>
</dbReference>
<feature type="domain" description="Ferric oxidoreductase" evidence="8">
    <location>
        <begin position="95"/>
        <end position="204"/>
    </location>
</feature>
<dbReference type="InterPro" id="IPR051410">
    <property type="entry name" value="Ferric/Cupric_Reductase"/>
</dbReference>
<dbReference type="CDD" id="cd06186">
    <property type="entry name" value="NOX_Duox_like_FAD_NADP"/>
    <property type="match status" value="1"/>
</dbReference>
<keyword evidence="6 7" id="KW-0472">Membrane</keyword>
<dbReference type="Pfam" id="PF01794">
    <property type="entry name" value="Ferric_reduct"/>
    <property type="match status" value="1"/>
</dbReference>
<evidence type="ECO:0000256" key="3">
    <source>
        <dbReference type="ARBA" id="ARBA00022692"/>
    </source>
</evidence>
<reference evidence="10 11" key="1">
    <citation type="submission" date="2015-01" db="EMBL/GenBank/DDBJ databases">
        <title>The Genome Sequence of Cladophialophora immunda CBS83496.</title>
        <authorList>
            <consortium name="The Broad Institute Genomics Platform"/>
            <person name="Cuomo C."/>
            <person name="de Hoog S."/>
            <person name="Gorbushina A."/>
            <person name="Stielow B."/>
            <person name="Teixiera M."/>
            <person name="Abouelleil A."/>
            <person name="Chapman S.B."/>
            <person name="Priest M."/>
            <person name="Young S.K."/>
            <person name="Wortman J."/>
            <person name="Nusbaum C."/>
            <person name="Birren B."/>
        </authorList>
    </citation>
    <scope>NUCLEOTIDE SEQUENCE [LARGE SCALE GENOMIC DNA]</scope>
    <source>
        <strain evidence="10 11">CBS 83496</strain>
    </source>
</reference>
<dbReference type="Proteomes" id="UP000054466">
    <property type="component" value="Unassembled WGS sequence"/>
</dbReference>
<keyword evidence="3 7" id="KW-0812">Transmembrane</keyword>
<evidence type="ECO:0000313" key="10">
    <source>
        <dbReference type="EMBL" id="KIW21776.1"/>
    </source>
</evidence>
<feature type="transmembrane region" description="Helical" evidence="7">
    <location>
        <begin position="67"/>
        <end position="86"/>
    </location>
</feature>
<dbReference type="GO" id="GO:0005886">
    <property type="term" value="C:plasma membrane"/>
    <property type="evidence" value="ECO:0007669"/>
    <property type="project" value="TreeGrafter"/>
</dbReference>
<protein>
    <submittedName>
        <fullName evidence="10">Uncharacterized protein</fullName>
    </submittedName>
</protein>
<dbReference type="EMBL" id="KN847191">
    <property type="protein sequence ID" value="KIW21776.1"/>
    <property type="molecule type" value="Genomic_DNA"/>
</dbReference>
<dbReference type="GO" id="GO:0015677">
    <property type="term" value="P:copper ion import"/>
    <property type="evidence" value="ECO:0007669"/>
    <property type="project" value="TreeGrafter"/>
</dbReference>
<dbReference type="OrthoDB" id="4112385at2759"/>
<dbReference type="RefSeq" id="XP_016241992.1">
    <property type="nucleotide sequence ID" value="XM_016400362.1"/>
</dbReference>
<dbReference type="GeneID" id="27351990"/>
<sequence length="562" mass="63268">MVSLGGVEVYAITVAVLLGSCIPASRLSASSLTRRFRKTNLFVSRFLTYPRLFGGNQYFQPWTMLECIMLLGFAAVNVIVATLPWLSIQELRRRLGVLAVVNMVPLYFGTAHDIPATIFGLLLRDYSRVHRVMGAACITLGLMHAILSWNTVPQKNSSSLWTWNQVVFSSILLIAISTLVRWRIHFYESFLWVHRLLGFICLIGLWRHATPGAKVSYCALSTATLAFALSLLVVMGFTVWINGLVPKRWYIARGYTLARDSRYMRITVHKWQGRRVRPGQYLHLVAPGITNFGTLQSHPFMGVPGSEGHSLEMFVEMRSSFTSMLFQQPVDSSPEPSPPWKTILSEKCSRDCLVLPCEKRTFPVLLRGPYGPSVSLRGFEIVVMVAKRGCHVASFIPYLRNIAHDQRSRLRAVHLVWEVDSPEEVCMWSDVINGLQAGVEVHALPVNGDAELLAKERKRVKIAIYYPEGCPDRLDLVKTGLEDTVTENWGQPDPKAILGECRACRITEGEKAVVEPGVVGKEPSDGVLVLFSGKAHEDRIWYDCVCSYLPENVRFLRMPDWQ</sequence>
<organism evidence="10 11">
    <name type="scientific">Cladophialophora immunda</name>
    <dbReference type="NCBI Taxonomy" id="569365"/>
    <lineage>
        <taxon>Eukaryota</taxon>
        <taxon>Fungi</taxon>
        <taxon>Dikarya</taxon>
        <taxon>Ascomycota</taxon>
        <taxon>Pezizomycotina</taxon>
        <taxon>Eurotiomycetes</taxon>
        <taxon>Chaetothyriomycetidae</taxon>
        <taxon>Chaetothyriales</taxon>
        <taxon>Herpotrichiellaceae</taxon>
        <taxon>Cladophialophora</taxon>
    </lineage>
</organism>
<feature type="transmembrane region" description="Helical" evidence="7">
    <location>
        <begin position="132"/>
        <end position="149"/>
    </location>
</feature>
<feature type="transmembrane region" description="Helical" evidence="7">
    <location>
        <begin position="106"/>
        <end position="123"/>
    </location>
</feature>
<dbReference type="Gene3D" id="3.40.50.80">
    <property type="entry name" value="Nucleotide-binding domain of ferredoxin-NADP reductase (FNR) module"/>
    <property type="match status" value="1"/>
</dbReference>
<dbReference type="STRING" id="569365.A0A0D1Z267"/>
<keyword evidence="11" id="KW-1185">Reference proteome</keyword>
<dbReference type="InterPro" id="IPR013112">
    <property type="entry name" value="FAD-bd_8"/>
</dbReference>
<evidence type="ECO:0000313" key="11">
    <source>
        <dbReference type="Proteomes" id="UP000054466"/>
    </source>
</evidence>
<feature type="transmembrane region" description="Helical" evidence="7">
    <location>
        <begin position="221"/>
        <end position="245"/>
    </location>
</feature>
<evidence type="ECO:0000256" key="2">
    <source>
        <dbReference type="ARBA" id="ARBA00022448"/>
    </source>
</evidence>
<dbReference type="PANTHER" id="PTHR32361:SF26">
    <property type="entry name" value="FAD-BINDING 8 DOMAIN-CONTAINING PROTEIN-RELATED"/>
    <property type="match status" value="1"/>
</dbReference>
<dbReference type="GO" id="GO:0006879">
    <property type="term" value="P:intracellular iron ion homeostasis"/>
    <property type="evidence" value="ECO:0007669"/>
    <property type="project" value="TreeGrafter"/>
</dbReference>
<keyword evidence="4 7" id="KW-1133">Transmembrane helix</keyword>
<evidence type="ECO:0000259" key="8">
    <source>
        <dbReference type="Pfam" id="PF01794"/>
    </source>
</evidence>
<dbReference type="HOGENOM" id="CLU_484837_0_0_1"/>
<dbReference type="InterPro" id="IPR013130">
    <property type="entry name" value="Fe3_Rdtase_TM_dom"/>
</dbReference>